<reference evidence="8" key="1">
    <citation type="submission" date="2021-11" db="EMBL/GenBank/DDBJ databases">
        <title>Streptomyces corallinus and Kineosporia corallina sp. nov., two new coral-derived marine actinobacteria.</title>
        <authorList>
            <person name="Buangrab K."/>
            <person name="Sutthacheep M."/>
            <person name="Yeemin T."/>
            <person name="Harunari E."/>
            <person name="Igarashi Y."/>
            <person name="Sripreechasak P."/>
            <person name="Kanchanasin P."/>
            <person name="Tanasupawat S."/>
            <person name="Phongsopitanun W."/>
        </authorList>
    </citation>
    <scope>NUCLEOTIDE SEQUENCE</scope>
    <source>
        <strain evidence="8">JCM 31032</strain>
    </source>
</reference>
<evidence type="ECO:0000256" key="4">
    <source>
        <dbReference type="ARBA" id="ARBA00022989"/>
    </source>
</evidence>
<dbReference type="SUPFAM" id="SSF161098">
    <property type="entry name" value="MetI-like"/>
    <property type="match status" value="1"/>
</dbReference>
<feature type="transmembrane region" description="Helical" evidence="6">
    <location>
        <begin position="58"/>
        <end position="79"/>
    </location>
</feature>
<dbReference type="EMBL" id="JAJOMB010000008">
    <property type="protein sequence ID" value="MCD5312658.1"/>
    <property type="molecule type" value="Genomic_DNA"/>
</dbReference>
<organism evidence="8 9">
    <name type="scientific">Kineosporia babensis</name>
    <dbReference type="NCBI Taxonomy" id="499548"/>
    <lineage>
        <taxon>Bacteria</taxon>
        <taxon>Bacillati</taxon>
        <taxon>Actinomycetota</taxon>
        <taxon>Actinomycetes</taxon>
        <taxon>Kineosporiales</taxon>
        <taxon>Kineosporiaceae</taxon>
        <taxon>Kineosporia</taxon>
    </lineage>
</organism>
<dbReference type="PANTHER" id="PTHR30177">
    <property type="entry name" value="GLYCINE BETAINE/L-PROLINE TRANSPORT SYSTEM PERMEASE PROTEIN PROW"/>
    <property type="match status" value="1"/>
</dbReference>
<evidence type="ECO:0000256" key="6">
    <source>
        <dbReference type="RuleBase" id="RU363032"/>
    </source>
</evidence>
<feature type="transmembrane region" description="Helical" evidence="6">
    <location>
        <begin position="91"/>
        <end position="110"/>
    </location>
</feature>
<dbReference type="InterPro" id="IPR035906">
    <property type="entry name" value="MetI-like_sf"/>
</dbReference>
<comment type="caution">
    <text evidence="8">The sequence shown here is derived from an EMBL/GenBank/DDBJ whole genome shotgun (WGS) entry which is preliminary data.</text>
</comment>
<feature type="domain" description="ABC transmembrane type-1" evidence="7">
    <location>
        <begin position="25"/>
        <end position="211"/>
    </location>
</feature>
<evidence type="ECO:0000256" key="5">
    <source>
        <dbReference type="ARBA" id="ARBA00023136"/>
    </source>
</evidence>
<evidence type="ECO:0000313" key="8">
    <source>
        <dbReference type="EMBL" id="MCD5312658.1"/>
    </source>
</evidence>
<dbReference type="AlphaFoldDB" id="A0A9X1T0E7"/>
<evidence type="ECO:0000259" key="7">
    <source>
        <dbReference type="PROSITE" id="PS50928"/>
    </source>
</evidence>
<keyword evidence="4 6" id="KW-1133">Transmembrane helix</keyword>
<dbReference type="CDD" id="cd06261">
    <property type="entry name" value="TM_PBP2"/>
    <property type="match status" value="1"/>
</dbReference>
<comment type="similarity">
    <text evidence="6">Belongs to the binding-protein-dependent transport system permease family.</text>
</comment>
<feature type="transmembrane region" description="Helical" evidence="6">
    <location>
        <begin position="194"/>
        <end position="214"/>
    </location>
</feature>
<dbReference type="InterPro" id="IPR051204">
    <property type="entry name" value="ABC_transp_perm/SBD"/>
</dbReference>
<keyword evidence="9" id="KW-1185">Reference proteome</keyword>
<keyword evidence="3 6" id="KW-0812">Transmembrane</keyword>
<dbReference type="InterPro" id="IPR000515">
    <property type="entry name" value="MetI-like"/>
</dbReference>
<feature type="transmembrane region" description="Helical" evidence="6">
    <location>
        <begin position="158"/>
        <end position="182"/>
    </location>
</feature>
<dbReference type="GO" id="GO:0031460">
    <property type="term" value="P:glycine betaine transport"/>
    <property type="evidence" value="ECO:0007669"/>
    <property type="project" value="TreeGrafter"/>
</dbReference>
<evidence type="ECO:0000313" key="9">
    <source>
        <dbReference type="Proteomes" id="UP001138997"/>
    </source>
</evidence>
<dbReference type="GO" id="GO:0005886">
    <property type="term" value="C:plasma membrane"/>
    <property type="evidence" value="ECO:0007669"/>
    <property type="project" value="UniProtKB-SubCell"/>
</dbReference>
<evidence type="ECO:0000256" key="2">
    <source>
        <dbReference type="ARBA" id="ARBA00022448"/>
    </source>
</evidence>
<dbReference type="PANTHER" id="PTHR30177:SF33">
    <property type="entry name" value="POSSIBLE OSMOPROTECTANT (GLYCINE BETAINE_CARNITINE_CHOLINE_L-PROLINE) TRANSPORT INTEGRAL MEMBRANE PROTEIN ABC TRANSPORTER PROZ"/>
    <property type="match status" value="1"/>
</dbReference>
<dbReference type="GO" id="GO:0055085">
    <property type="term" value="P:transmembrane transport"/>
    <property type="evidence" value="ECO:0007669"/>
    <property type="project" value="InterPro"/>
</dbReference>
<evidence type="ECO:0000256" key="1">
    <source>
        <dbReference type="ARBA" id="ARBA00004141"/>
    </source>
</evidence>
<dbReference type="Proteomes" id="UP001138997">
    <property type="component" value="Unassembled WGS sequence"/>
</dbReference>
<name>A0A9X1T0E7_9ACTN</name>
<keyword evidence="5 6" id="KW-0472">Membrane</keyword>
<dbReference type="Gene3D" id="1.10.3720.10">
    <property type="entry name" value="MetI-like"/>
    <property type="match status" value="1"/>
</dbReference>
<dbReference type="PROSITE" id="PS50928">
    <property type="entry name" value="ABC_TM1"/>
    <property type="match status" value="1"/>
</dbReference>
<evidence type="ECO:0000256" key="3">
    <source>
        <dbReference type="ARBA" id="ARBA00022692"/>
    </source>
</evidence>
<dbReference type="RefSeq" id="WP_231443103.1">
    <property type="nucleotide sequence ID" value="NZ_JAJOMB010000008.1"/>
</dbReference>
<proteinExistence type="inferred from homology"/>
<comment type="subcellular location">
    <subcellularLocation>
        <location evidence="6">Cell membrane</location>
        <topology evidence="6">Multi-pass membrane protein</topology>
    </subcellularLocation>
    <subcellularLocation>
        <location evidence="1">Membrane</location>
        <topology evidence="1">Multi-pass membrane protein</topology>
    </subcellularLocation>
</comment>
<dbReference type="Pfam" id="PF00528">
    <property type="entry name" value="BPD_transp_1"/>
    <property type="match status" value="1"/>
</dbReference>
<keyword evidence="2 6" id="KW-0813">Transport</keyword>
<sequence>MINGIIEWLSDGEHWSGPDGITARLLEHLQYSFSALAVVLLIGIPIGLYIGHTGKGSVAIAGSANALRALPTFGLLLYLVIGYGDKLPTDWIYLGPSLFVLVVLGVPAVLSNTYAGVQNVDPAARDAAKGMGMTGMQVLLRVELPNALPLILSGVRSAMLQIIATATVVAYVTLGGLGRFIIDGLSQQDYFQMAGGAILVAVLAVALDLAFAVIQRYVVSRGITGRYAAPAANADVVAAESKASV</sequence>
<feature type="transmembrane region" description="Helical" evidence="6">
    <location>
        <begin position="31"/>
        <end position="51"/>
    </location>
</feature>
<accession>A0A9X1T0E7</accession>
<protein>
    <submittedName>
        <fullName evidence="8">ABC transporter permease</fullName>
    </submittedName>
</protein>
<gene>
    <name evidence="8" type="ORF">LR394_17255</name>
</gene>